<evidence type="ECO:0000313" key="6">
    <source>
        <dbReference type="EMBL" id="GFZ85875.1"/>
    </source>
</evidence>
<keyword evidence="4" id="KW-0443">Lipid metabolism</keyword>
<keyword evidence="2" id="KW-0436">Ligase</keyword>
<dbReference type="InterPro" id="IPR042099">
    <property type="entry name" value="ANL_N_sf"/>
</dbReference>
<accession>A0A8J2TSA5</accession>
<keyword evidence="7" id="KW-1185">Reference proteome</keyword>
<evidence type="ECO:0000256" key="2">
    <source>
        <dbReference type="ARBA" id="ARBA00022598"/>
    </source>
</evidence>
<dbReference type="PANTHER" id="PTHR43859:SF4">
    <property type="entry name" value="BUTANOATE--COA LIGASE AAE1-RELATED"/>
    <property type="match status" value="1"/>
</dbReference>
<comment type="similarity">
    <text evidence="1">Belongs to the ATP-dependent AMP-binding enzyme family.</text>
</comment>
<dbReference type="Pfam" id="PF00501">
    <property type="entry name" value="AMP-binding"/>
    <property type="match status" value="1"/>
</dbReference>
<organism evidence="6 7">
    <name type="scientific">Compostibacillus humi</name>
    <dbReference type="NCBI Taxonomy" id="1245525"/>
    <lineage>
        <taxon>Bacteria</taxon>
        <taxon>Bacillati</taxon>
        <taxon>Bacillota</taxon>
        <taxon>Bacilli</taxon>
        <taxon>Bacillales</taxon>
        <taxon>Bacillaceae</taxon>
        <taxon>Compostibacillus</taxon>
    </lineage>
</organism>
<proteinExistence type="inferred from homology"/>
<dbReference type="Gene3D" id="3.40.50.12780">
    <property type="entry name" value="N-terminal domain of ligase-like"/>
    <property type="match status" value="1"/>
</dbReference>
<dbReference type="InterPro" id="IPR000873">
    <property type="entry name" value="AMP-dep_synth/lig_dom"/>
</dbReference>
<gene>
    <name evidence="6" type="ORF">GCM10010978_27480</name>
</gene>
<comment type="caution">
    <text evidence="6">The sequence shown here is derived from an EMBL/GenBank/DDBJ whole genome shotgun (WGS) entry which is preliminary data.</text>
</comment>
<sequence>MMMNIPLTVGSMMEHAEKFFPKKQVISQTHDKLHVLTYREIGKRTRRLMSALKELGVEYGDRIGTLAWNHHRHLEIYFAAPGMGAVLHTINIRLSPEHIIYIINHAEDKVLFVDEDILPLVEKIKDQLPAVKAFIVMTDKEELPETNLKTLYSTFARLKLL</sequence>
<dbReference type="SUPFAM" id="SSF56801">
    <property type="entry name" value="Acetyl-CoA synthetase-like"/>
    <property type="match status" value="1"/>
</dbReference>
<evidence type="ECO:0000256" key="4">
    <source>
        <dbReference type="ARBA" id="ARBA00023098"/>
    </source>
</evidence>
<evidence type="ECO:0000259" key="5">
    <source>
        <dbReference type="Pfam" id="PF00501"/>
    </source>
</evidence>
<dbReference type="PANTHER" id="PTHR43859">
    <property type="entry name" value="ACYL-ACTIVATING ENZYME"/>
    <property type="match status" value="1"/>
</dbReference>
<dbReference type="AlphaFoldDB" id="A0A8J2TSA5"/>
<evidence type="ECO:0000256" key="1">
    <source>
        <dbReference type="ARBA" id="ARBA00006432"/>
    </source>
</evidence>
<feature type="domain" description="AMP-dependent synthetase/ligase" evidence="5">
    <location>
        <begin position="19"/>
        <end position="146"/>
    </location>
</feature>
<keyword evidence="3" id="KW-0276">Fatty acid metabolism</keyword>
<reference evidence="6" key="1">
    <citation type="journal article" date="2014" name="Int. J. Syst. Evol. Microbiol.">
        <title>Complete genome sequence of Corynebacterium casei LMG S-19264T (=DSM 44701T), isolated from a smear-ripened cheese.</title>
        <authorList>
            <consortium name="US DOE Joint Genome Institute (JGI-PGF)"/>
            <person name="Walter F."/>
            <person name="Albersmeier A."/>
            <person name="Kalinowski J."/>
            <person name="Ruckert C."/>
        </authorList>
    </citation>
    <scope>NUCLEOTIDE SEQUENCE</scope>
    <source>
        <strain evidence="6">CGMCC 1.12360</strain>
    </source>
</reference>
<reference evidence="6" key="2">
    <citation type="submission" date="2020-09" db="EMBL/GenBank/DDBJ databases">
        <authorList>
            <person name="Sun Q."/>
            <person name="Zhou Y."/>
        </authorList>
    </citation>
    <scope>NUCLEOTIDE SEQUENCE</scope>
    <source>
        <strain evidence="6">CGMCC 1.12360</strain>
    </source>
</reference>
<dbReference type="GO" id="GO:0006631">
    <property type="term" value="P:fatty acid metabolic process"/>
    <property type="evidence" value="ECO:0007669"/>
    <property type="project" value="UniProtKB-KW"/>
</dbReference>
<name>A0A8J2TSA5_9BACI</name>
<evidence type="ECO:0000313" key="7">
    <source>
        <dbReference type="Proteomes" id="UP000602050"/>
    </source>
</evidence>
<dbReference type="Proteomes" id="UP000602050">
    <property type="component" value="Unassembled WGS sequence"/>
</dbReference>
<evidence type="ECO:0000256" key="3">
    <source>
        <dbReference type="ARBA" id="ARBA00022832"/>
    </source>
</evidence>
<protein>
    <recommendedName>
        <fullName evidence="5">AMP-dependent synthetase/ligase domain-containing protein</fullName>
    </recommendedName>
</protein>
<dbReference type="GO" id="GO:0016874">
    <property type="term" value="F:ligase activity"/>
    <property type="evidence" value="ECO:0007669"/>
    <property type="project" value="UniProtKB-KW"/>
</dbReference>
<dbReference type="EMBL" id="BMEV01000064">
    <property type="protein sequence ID" value="GFZ85875.1"/>
    <property type="molecule type" value="Genomic_DNA"/>
</dbReference>